<keyword evidence="7" id="KW-1185">Reference proteome</keyword>
<keyword evidence="2" id="KW-0547">Nucleotide-binding</keyword>
<dbReference type="PANTHER" id="PTHR33359">
    <property type="entry name" value="MOLYBDOPTERIN SYNTHASE SULFUR CARRIER SUBUNIT"/>
    <property type="match status" value="1"/>
</dbReference>
<dbReference type="STRING" id="1134435.AC731_003705"/>
<dbReference type="FunFam" id="3.10.20.30:FF:000010">
    <property type="entry name" value="Molybdopterin synthase sulfur carrier subunit"/>
    <property type="match status" value="1"/>
</dbReference>
<dbReference type="Gene3D" id="3.10.20.30">
    <property type="match status" value="1"/>
</dbReference>
<evidence type="ECO:0000256" key="2">
    <source>
        <dbReference type="ARBA" id="ARBA00022741"/>
    </source>
</evidence>
<gene>
    <name evidence="6" type="ORF">AC731_003705</name>
</gene>
<comment type="pathway">
    <text evidence="1">Cofactor biosynthesis; molybdopterin biosynthesis.</text>
</comment>
<dbReference type="InterPro" id="IPR016155">
    <property type="entry name" value="Mopterin_synth/thiamin_S_b"/>
</dbReference>
<dbReference type="Pfam" id="PF02597">
    <property type="entry name" value="ThiS"/>
    <property type="match status" value="1"/>
</dbReference>
<dbReference type="NCBIfam" id="TIGR01682">
    <property type="entry name" value="moaD"/>
    <property type="match status" value="1"/>
</dbReference>
<dbReference type="CDD" id="cd00754">
    <property type="entry name" value="Ubl_MoaD"/>
    <property type="match status" value="1"/>
</dbReference>
<evidence type="ECO:0000313" key="7">
    <source>
        <dbReference type="Proteomes" id="UP000036902"/>
    </source>
</evidence>
<dbReference type="InterPro" id="IPR044672">
    <property type="entry name" value="MOCS2A"/>
</dbReference>
<dbReference type="KEGG" id="thu:AC731_003705"/>
<dbReference type="EMBL" id="CP014646">
    <property type="protein sequence ID" value="AMO36121.1"/>
    <property type="molecule type" value="Genomic_DNA"/>
</dbReference>
<dbReference type="InterPro" id="IPR012675">
    <property type="entry name" value="Beta-grasp_dom_sf"/>
</dbReference>
<reference evidence="7" key="1">
    <citation type="submission" date="2016-03" db="EMBL/GenBank/DDBJ databases">
        <authorList>
            <person name="Ma C."/>
            <person name="Zhou S."/>
            <person name="Yang G."/>
        </authorList>
    </citation>
    <scope>NUCLEOTIDE SEQUENCE [LARGE SCALE GENOMIC DNA]</scope>
    <source>
        <strain evidence="7">SgZ-1</strain>
    </source>
</reference>
<name>A0A140IEE6_9RHOO</name>
<proteinExistence type="inferred from homology"/>
<dbReference type="AlphaFoldDB" id="A0A140IEE6"/>
<dbReference type="RefSeq" id="WP_004252068.1">
    <property type="nucleotide sequence ID" value="NZ_CP014646.1"/>
</dbReference>
<evidence type="ECO:0000313" key="6">
    <source>
        <dbReference type="EMBL" id="AMO36121.1"/>
    </source>
</evidence>
<dbReference type="GO" id="GO:1990133">
    <property type="term" value="C:molybdopterin adenylyltransferase complex"/>
    <property type="evidence" value="ECO:0007669"/>
    <property type="project" value="TreeGrafter"/>
</dbReference>
<keyword evidence="3" id="KW-0501">Molybdenum cofactor biosynthesis</keyword>
<evidence type="ECO:0000256" key="1">
    <source>
        <dbReference type="ARBA" id="ARBA00005046"/>
    </source>
</evidence>
<protein>
    <recommendedName>
        <fullName evidence="5">Molybdopterin synthase sulfur carrier subunit</fullName>
    </recommendedName>
</protein>
<dbReference type="Proteomes" id="UP000036902">
    <property type="component" value="Chromosome"/>
</dbReference>
<comment type="similarity">
    <text evidence="4">Belongs to the MoaD family.</text>
</comment>
<dbReference type="PANTHER" id="PTHR33359:SF1">
    <property type="entry name" value="MOLYBDOPTERIN SYNTHASE SULFUR CARRIER SUBUNIT"/>
    <property type="match status" value="1"/>
</dbReference>
<accession>A0A140IEE6</accession>
<organism evidence="6 7">
    <name type="scientific">Thauera humireducens</name>
    <dbReference type="NCBI Taxonomy" id="1134435"/>
    <lineage>
        <taxon>Bacteria</taxon>
        <taxon>Pseudomonadati</taxon>
        <taxon>Pseudomonadota</taxon>
        <taxon>Betaproteobacteria</taxon>
        <taxon>Rhodocyclales</taxon>
        <taxon>Zoogloeaceae</taxon>
        <taxon>Thauera</taxon>
    </lineage>
</organism>
<evidence type="ECO:0000256" key="5">
    <source>
        <dbReference type="ARBA" id="ARBA00024247"/>
    </source>
</evidence>
<dbReference type="SUPFAM" id="SSF54285">
    <property type="entry name" value="MoaD/ThiS"/>
    <property type="match status" value="1"/>
</dbReference>
<dbReference type="GO" id="GO:0000166">
    <property type="term" value="F:nucleotide binding"/>
    <property type="evidence" value="ECO:0007669"/>
    <property type="project" value="UniProtKB-KW"/>
</dbReference>
<evidence type="ECO:0000256" key="3">
    <source>
        <dbReference type="ARBA" id="ARBA00023150"/>
    </source>
</evidence>
<sequence>MTVKVLYFASLREALGRPAEELALPAGVATVGGLRAHLAARGENWQALGEGRNVRAAVNQRMVGADATVASGDEVAFFPPVTGG</sequence>
<evidence type="ECO:0000256" key="4">
    <source>
        <dbReference type="ARBA" id="ARBA00024200"/>
    </source>
</evidence>
<dbReference type="UniPathway" id="UPA00344"/>
<dbReference type="InterPro" id="IPR003749">
    <property type="entry name" value="ThiS/MoaD-like"/>
</dbReference>
<dbReference type="GO" id="GO:0006777">
    <property type="term" value="P:Mo-molybdopterin cofactor biosynthetic process"/>
    <property type="evidence" value="ECO:0007669"/>
    <property type="project" value="UniProtKB-KW"/>
</dbReference>